<name>A0ABU9KX53_9FLAO</name>
<feature type="signal peptide" evidence="1">
    <location>
        <begin position="1"/>
        <end position="21"/>
    </location>
</feature>
<evidence type="ECO:0000313" key="2">
    <source>
        <dbReference type="EMBL" id="MEL4454774.1"/>
    </source>
</evidence>
<sequence>MMKTKILLALLMSFFSAVVYSQSADSGIHVGDVFTLGEVPDNKYTSIDFPRTNFIIKKGGIANYKNMIGEKVEVTAIKEKKDGTAVATIKLASEKFFFNSHKYVTADINEALRKKELLRIN</sequence>
<dbReference type="Proteomes" id="UP001474120">
    <property type="component" value="Unassembled WGS sequence"/>
</dbReference>
<keyword evidence="1" id="KW-0732">Signal</keyword>
<dbReference type="EMBL" id="JBCDNA010000001">
    <property type="protein sequence ID" value="MEL4454774.1"/>
    <property type="molecule type" value="Genomic_DNA"/>
</dbReference>
<gene>
    <name evidence="2" type="ORF">AABB81_02620</name>
</gene>
<keyword evidence="3" id="KW-1185">Reference proteome</keyword>
<dbReference type="RefSeq" id="WP_342158408.1">
    <property type="nucleotide sequence ID" value="NZ_JBCDNA010000001.1"/>
</dbReference>
<reference evidence="2 3" key="1">
    <citation type="submission" date="2024-04" db="EMBL/GenBank/DDBJ databases">
        <title>whole genome sequencing of Lutimonas vermicola strain IMCC1616.</title>
        <authorList>
            <person name="Bae S.S."/>
        </authorList>
    </citation>
    <scope>NUCLEOTIDE SEQUENCE [LARGE SCALE GENOMIC DNA]</scope>
    <source>
        <strain evidence="2 3">IMCC1616</strain>
    </source>
</reference>
<accession>A0ABU9KX53</accession>
<evidence type="ECO:0000313" key="3">
    <source>
        <dbReference type="Proteomes" id="UP001474120"/>
    </source>
</evidence>
<feature type="chain" id="PRO_5046317207" evidence="1">
    <location>
        <begin position="22"/>
        <end position="121"/>
    </location>
</feature>
<evidence type="ECO:0000256" key="1">
    <source>
        <dbReference type="SAM" id="SignalP"/>
    </source>
</evidence>
<proteinExistence type="predicted"/>
<comment type="caution">
    <text evidence="2">The sequence shown here is derived from an EMBL/GenBank/DDBJ whole genome shotgun (WGS) entry which is preliminary data.</text>
</comment>
<protein>
    <submittedName>
        <fullName evidence="2">Dihydroorotase</fullName>
    </submittedName>
</protein>
<organism evidence="2 3">
    <name type="scientific">Lutimonas vermicola</name>
    <dbReference type="NCBI Taxonomy" id="414288"/>
    <lineage>
        <taxon>Bacteria</taxon>
        <taxon>Pseudomonadati</taxon>
        <taxon>Bacteroidota</taxon>
        <taxon>Flavobacteriia</taxon>
        <taxon>Flavobacteriales</taxon>
        <taxon>Flavobacteriaceae</taxon>
        <taxon>Lutimonas</taxon>
    </lineage>
</organism>